<dbReference type="GO" id="GO:0008757">
    <property type="term" value="F:S-adenosylmethionine-dependent methyltransferase activity"/>
    <property type="evidence" value="ECO:0007669"/>
    <property type="project" value="UniProtKB-ARBA"/>
</dbReference>
<dbReference type="PANTHER" id="PTHR47739:SF1">
    <property type="entry name" value="TRNA1(VAL) (ADENINE(37)-N6)-METHYLTRANSFERASE"/>
    <property type="match status" value="1"/>
</dbReference>
<dbReference type="GO" id="GO:0008170">
    <property type="term" value="F:N-methyltransferase activity"/>
    <property type="evidence" value="ECO:0007669"/>
    <property type="project" value="UniProtKB-ARBA"/>
</dbReference>
<dbReference type="PANTHER" id="PTHR47739">
    <property type="entry name" value="TRNA1(VAL) (ADENINE(37)-N6)-METHYLTRANSFERASE"/>
    <property type="match status" value="1"/>
</dbReference>
<keyword evidence="3" id="KW-1185">Reference proteome</keyword>
<accession>A0A9Y2AJP1</accession>
<dbReference type="SUPFAM" id="SSF53335">
    <property type="entry name" value="S-adenosyl-L-methionine-dependent methyltransferases"/>
    <property type="match status" value="1"/>
</dbReference>
<gene>
    <name evidence="2" type="ORF">P3F81_00925</name>
</gene>
<sequence>MKRTDFLLADGERLDDLQIDGLKVIQHKDQFRFSVDAVLLSHFAHLKKKSRVLDLGTGTGVIPLLLTTRGADNITGIEINAVMADLAKRSVKYNQLEDKIKIVQWDLREIRNLFQASIFDLVVANPPYRPVKQGKISELDAVAIARHEVSATLEDVVMTARYLLNMRGRFAMVHLPERLAEIIVVMHSVGIEPKRLQFVHSKMGKMPVLVLIEGVVGARSGLIVEKPFTIYNEDGSYHKDIMEYYAR</sequence>
<feature type="domain" description="Methyltransferase small" evidence="1">
    <location>
        <begin position="37"/>
        <end position="133"/>
    </location>
</feature>
<dbReference type="EMBL" id="CP120678">
    <property type="protein sequence ID" value="WIW70918.1"/>
    <property type="molecule type" value="Genomic_DNA"/>
</dbReference>
<dbReference type="InterPro" id="IPR002052">
    <property type="entry name" value="DNA_methylase_N6_adenine_CS"/>
</dbReference>
<proteinExistence type="predicted"/>
<dbReference type="AlphaFoldDB" id="A0A9Y2AJP1"/>
<dbReference type="GO" id="GO:0003676">
    <property type="term" value="F:nucleic acid binding"/>
    <property type="evidence" value="ECO:0007669"/>
    <property type="project" value="InterPro"/>
</dbReference>
<evidence type="ECO:0000259" key="1">
    <source>
        <dbReference type="Pfam" id="PF05175"/>
    </source>
</evidence>
<dbReference type="RefSeq" id="WP_309320537.1">
    <property type="nucleotide sequence ID" value="NZ_CP120678.1"/>
</dbReference>
<dbReference type="Gene3D" id="3.40.50.150">
    <property type="entry name" value="Vaccinia Virus protein VP39"/>
    <property type="match status" value="1"/>
</dbReference>
<dbReference type="InterPro" id="IPR007848">
    <property type="entry name" value="Small_mtfrase_dom"/>
</dbReference>
<evidence type="ECO:0000313" key="3">
    <source>
        <dbReference type="Proteomes" id="UP001243623"/>
    </source>
</evidence>
<reference evidence="2" key="1">
    <citation type="submission" date="2023-03" db="EMBL/GenBank/DDBJ databases">
        <title>Selenobaculum gbiensis gen. nov. sp. nov., a new bacterium isolated from the gut microbiota of IBD patient.</title>
        <authorList>
            <person name="Yeo S."/>
            <person name="Park H."/>
            <person name="Huh C.S."/>
        </authorList>
    </citation>
    <scope>NUCLEOTIDE SEQUENCE</scope>
    <source>
        <strain evidence="2">ICN-92133</strain>
    </source>
</reference>
<dbReference type="InterPro" id="IPR029063">
    <property type="entry name" value="SAM-dependent_MTases_sf"/>
</dbReference>
<dbReference type="GO" id="GO:0032259">
    <property type="term" value="P:methylation"/>
    <property type="evidence" value="ECO:0007669"/>
    <property type="project" value="InterPro"/>
</dbReference>
<evidence type="ECO:0000313" key="2">
    <source>
        <dbReference type="EMBL" id="WIW70918.1"/>
    </source>
</evidence>
<name>A0A9Y2AJP1_9FIRM</name>
<dbReference type="Proteomes" id="UP001243623">
    <property type="component" value="Chromosome"/>
</dbReference>
<organism evidence="2 3">
    <name type="scientific">Selenobaculum gibii</name>
    <dbReference type="NCBI Taxonomy" id="3054208"/>
    <lineage>
        <taxon>Bacteria</taxon>
        <taxon>Bacillati</taxon>
        <taxon>Bacillota</taxon>
        <taxon>Negativicutes</taxon>
        <taxon>Selenomonadales</taxon>
        <taxon>Selenomonadaceae</taxon>
        <taxon>Selenobaculum</taxon>
    </lineage>
</organism>
<dbReference type="CDD" id="cd02440">
    <property type="entry name" value="AdoMet_MTases"/>
    <property type="match status" value="1"/>
</dbReference>
<dbReference type="InterPro" id="IPR050210">
    <property type="entry name" value="tRNA_Adenine-N(6)_MTase"/>
</dbReference>
<dbReference type="KEGG" id="sgbi:P3F81_00925"/>
<dbReference type="Pfam" id="PF05175">
    <property type="entry name" value="MTS"/>
    <property type="match status" value="1"/>
</dbReference>
<protein>
    <submittedName>
        <fullName evidence="2">tRNA1(Val) (Adenine(37)-N6)-methyltransferase</fullName>
    </submittedName>
</protein>
<dbReference type="PROSITE" id="PS00092">
    <property type="entry name" value="N6_MTASE"/>
    <property type="match status" value="1"/>
</dbReference>